<comment type="caution">
    <text evidence="1">The sequence shown here is derived from an EMBL/GenBank/DDBJ whole genome shotgun (WGS) entry which is preliminary data.</text>
</comment>
<dbReference type="EMBL" id="LAZR01003212">
    <property type="protein sequence ID" value="KKN20755.1"/>
    <property type="molecule type" value="Genomic_DNA"/>
</dbReference>
<evidence type="ECO:0000313" key="1">
    <source>
        <dbReference type="EMBL" id="KKN20755.1"/>
    </source>
</evidence>
<dbReference type="InterPro" id="IPR036775">
    <property type="entry name" value="DNA_pol_Y-fam_lit_finger_sf"/>
</dbReference>
<dbReference type="AlphaFoldDB" id="A0A0F9NMM7"/>
<gene>
    <name evidence="1" type="ORF">LCGC14_0932380</name>
</gene>
<dbReference type="GO" id="GO:0006281">
    <property type="term" value="P:DNA repair"/>
    <property type="evidence" value="ECO:0007669"/>
    <property type="project" value="InterPro"/>
</dbReference>
<organism evidence="1">
    <name type="scientific">marine sediment metagenome</name>
    <dbReference type="NCBI Taxonomy" id="412755"/>
    <lineage>
        <taxon>unclassified sequences</taxon>
        <taxon>metagenomes</taxon>
        <taxon>ecological metagenomes</taxon>
    </lineage>
</organism>
<dbReference type="GO" id="GO:0003684">
    <property type="term" value="F:damaged DNA binding"/>
    <property type="evidence" value="ECO:0007669"/>
    <property type="project" value="InterPro"/>
</dbReference>
<accession>A0A0F9NMM7</accession>
<dbReference type="SUPFAM" id="SSF100879">
    <property type="entry name" value="Lesion bypass DNA polymerase (Y-family), little finger domain"/>
    <property type="match status" value="1"/>
</dbReference>
<reference evidence="1" key="1">
    <citation type="journal article" date="2015" name="Nature">
        <title>Complex archaea that bridge the gap between prokaryotes and eukaryotes.</title>
        <authorList>
            <person name="Spang A."/>
            <person name="Saw J.H."/>
            <person name="Jorgensen S.L."/>
            <person name="Zaremba-Niedzwiedzka K."/>
            <person name="Martijn J."/>
            <person name="Lind A.E."/>
            <person name="van Eijk R."/>
            <person name="Schleper C."/>
            <person name="Guy L."/>
            <person name="Ettema T.J."/>
        </authorList>
    </citation>
    <scope>NUCLEOTIDE SEQUENCE</scope>
</reference>
<protein>
    <recommendedName>
        <fullName evidence="2">DNA polymerase Y-family little finger domain-containing protein</fullName>
    </recommendedName>
</protein>
<proteinExistence type="predicted"/>
<sequence length="65" mass="7246">QVTRAHTADQCLDRESLQHLIPLLLTRTEVGQKPVRLVGLSLSGFDHAKAEKTHNQLDLALSDIF</sequence>
<name>A0A0F9NMM7_9ZZZZ</name>
<evidence type="ECO:0008006" key="2">
    <source>
        <dbReference type="Google" id="ProtNLM"/>
    </source>
</evidence>
<feature type="non-terminal residue" evidence="1">
    <location>
        <position position="1"/>
    </location>
</feature>